<feature type="domain" description="DUF7343" evidence="6">
    <location>
        <begin position="435"/>
        <end position="495"/>
    </location>
</feature>
<reference evidence="7 8" key="1">
    <citation type="journal article" date="2019" name="Int. J. Syst. Evol. Microbiol.">
        <title>The Global Catalogue of Microorganisms (GCM) 10K type strain sequencing project: providing services to taxonomists for standard genome sequencing and annotation.</title>
        <authorList>
            <consortium name="The Broad Institute Genomics Platform"/>
            <consortium name="The Broad Institute Genome Sequencing Center for Infectious Disease"/>
            <person name="Wu L."/>
            <person name="Ma J."/>
        </authorList>
    </citation>
    <scope>NUCLEOTIDE SEQUENCE [LARGE SCALE GENOMIC DNA]</scope>
    <source>
        <strain evidence="7 8">CGMCC 1.12562</strain>
    </source>
</reference>
<feature type="region of interest" description="Disordered" evidence="5">
    <location>
        <begin position="395"/>
        <end position="427"/>
    </location>
</feature>
<evidence type="ECO:0000256" key="4">
    <source>
        <dbReference type="ARBA" id="ARBA00022837"/>
    </source>
</evidence>
<evidence type="ECO:0000259" key="6">
    <source>
        <dbReference type="Pfam" id="PF24034"/>
    </source>
</evidence>
<evidence type="ECO:0000256" key="3">
    <source>
        <dbReference type="ARBA" id="ARBA00022729"/>
    </source>
</evidence>
<dbReference type="Proteomes" id="UP001595660">
    <property type="component" value="Unassembled WGS sequence"/>
</dbReference>
<dbReference type="InterPro" id="IPR053180">
    <property type="entry name" value="Ca-binding_acidic-repeat"/>
</dbReference>
<feature type="compositionally biased region" description="Acidic residues" evidence="5">
    <location>
        <begin position="282"/>
        <end position="298"/>
    </location>
</feature>
<feature type="region of interest" description="Disordered" evidence="5">
    <location>
        <begin position="487"/>
        <end position="509"/>
    </location>
</feature>
<keyword evidence="2" id="KW-0964">Secreted</keyword>
<dbReference type="PANTHER" id="PTHR37467">
    <property type="entry name" value="EXPORTED CALCIUM-BINDING GLYCOPROTEIN-RELATED"/>
    <property type="match status" value="1"/>
</dbReference>
<evidence type="ECO:0000256" key="1">
    <source>
        <dbReference type="ARBA" id="ARBA00004613"/>
    </source>
</evidence>
<dbReference type="PROSITE" id="PS00018">
    <property type="entry name" value="EF_HAND_1"/>
    <property type="match status" value="1"/>
</dbReference>
<sequence length="509" mass="53244">MTARIVAVLLVCSLCAPAAFAAPVVASSGATGASADTTLAAQNASVSNVTLSGAGVYENPHDDGTYVWRGEATDVTATVQTENTSTQNYEVCVDLPSAAEGERELVCTNPRIAGNTTQDVTLTVSSWPNTPTNESAAEQPLVVRFAKSFNGGDIGTASTTIHVVTKEGNLDGDDLSNAREAELGTDITRKDTDGDGLWDDEEVRSYDTDPLSKDSDGDGLPDAQEVTRNTDPNDPDTDGDGLTDGAEVNDHDTNPNAADSDDDGLLDGEEVNEYATSPTNPDSDDDGLWDGAEVETYETDPSSPDTDGDGLNDGREVELGTNPLRANADADGDLLSDGTEVAIGSDPNDPLSPALPALFLVVAGAAGTWMYVTGAQVSLETRTYFDRDVAVPAVTVPEGTDGDDATTEPRDAMASAAPAGASTDGFDAQSPEAFLTDEDRIRRLLDDAGGYLRQQAIVNETGWSKSKVSRLLSKMEGDEQVTKINVGRENIISLPGEEPPGTKSPLEDD</sequence>
<dbReference type="RefSeq" id="WP_232572140.1">
    <property type="nucleotide sequence ID" value="NZ_CP089466.1"/>
</dbReference>
<dbReference type="InterPro" id="IPR059100">
    <property type="entry name" value="TSP3_bac"/>
</dbReference>
<feature type="region of interest" description="Disordered" evidence="5">
    <location>
        <begin position="185"/>
        <end position="347"/>
    </location>
</feature>
<evidence type="ECO:0000256" key="2">
    <source>
        <dbReference type="ARBA" id="ARBA00022525"/>
    </source>
</evidence>
<dbReference type="Pfam" id="PF24034">
    <property type="entry name" value="DUF7343"/>
    <property type="match status" value="1"/>
</dbReference>
<dbReference type="EMBL" id="JBHRWN010000002">
    <property type="protein sequence ID" value="MFC3476716.1"/>
    <property type="molecule type" value="Genomic_DNA"/>
</dbReference>
<name>A0ABD5NC96_9EURY</name>
<comment type="caution">
    <text evidence="7">The sequence shown here is derived from an EMBL/GenBank/DDBJ whole genome shotgun (WGS) entry which is preliminary data.</text>
</comment>
<feature type="compositionally biased region" description="Basic and acidic residues" evidence="5">
    <location>
        <begin position="203"/>
        <end position="216"/>
    </location>
</feature>
<feature type="compositionally biased region" description="Acidic residues" evidence="5">
    <location>
        <begin position="259"/>
        <end position="272"/>
    </location>
</feature>
<evidence type="ECO:0000256" key="5">
    <source>
        <dbReference type="SAM" id="MobiDB-lite"/>
    </source>
</evidence>
<keyword evidence="3" id="KW-0732">Signal</keyword>
<feature type="compositionally biased region" description="Low complexity" evidence="5">
    <location>
        <begin position="412"/>
        <end position="421"/>
    </location>
</feature>
<evidence type="ECO:0000313" key="8">
    <source>
        <dbReference type="Proteomes" id="UP001595660"/>
    </source>
</evidence>
<dbReference type="GeneID" id="69117368"/>
<gene>
    <name evidence="7" type="ORF">ACFOKC_03160</name>
</gene>
<dbReference type="InterPro" id="IPR018247">
    <property type="entry name" value="EF_Hand_1_Ca_BS"/>
</dbReference>
<dbReference type="Pfam" id="PF18884">
    <property type="entry name" value="TSP3_bac"/>
    <property type="match status" value="7"/>
</dbReference>
<dbReference type="InterPro" id="IPR055767">
    <property type="entry name" value="DUF7343"/>
</dbReference>
<accession>A0ABD5NC96</accession>
<dbReference type="AlphaFoldDB" id="A0ABD5NC96"/>
<comment type="subcellular location">
    <subcellularLocation>
        <location evidence="1">Secreted</location>
    </subcellularLocation>
</comment>
<protein>
    <submittedName>
        <fullName evidence="7">MarR family transcriptional regulator</fullName>
    </submittedName>
</protein>
<evidence type="ECO:0000313" key="7">
    <source>
        <dbReference type="EMBL" id="MFC3476716.1"/>
    </source>
</evidence>
<dbReference type="PANTHER" id="PTHR37467:SF1">
    <property type="entry name" value="EXPORTED CALCIUM-BINDING GLYCOPROTEIN"/>
    <property type="match status" value="1"/>
</dbReference>
<keyword evidence="4" id="KW-0106">Calcium</keyword>
<keyword evidence="8" id="KW-1185">Reference proteome</keyword>
<organism evidence="7 8">
    <name type="scientific">Halobacterium litoreum</name>
    <dbReference type="NCBI Taxonomy" id="2039234"/>
    <lineage>
        <taxon>Archaea</taxon>
        <taxon>Methanobacteriati</taxon>
        <taxon>Methanobacteriota</taxon>
        <taxon>Stenosarchaea group</taxon>
        <taxon>Halobacteria</taxon>
        <taxon>Halobacteriales</taxon>
        <taxon>Halobacteriaceae</taxon>
        <taxon>Halobacterium</taxon>
    </lineage>
</organism>
<proteinExistence type="predicted"/>